<dbReference type="EMBL" id="JAAAUY010000131">
    <property type="protein sequence ID" value="KAF9334762.1"/>
    <property type="molecule type" value="Genomic_DNA"/>
</dbReference>
<evidence type="ECO:0000259" key="2">
    <source>
        <dbReference type="PROSITE" id="PS50090"/>
    </source>
</evidence>
<feature type="domain" description="Myb-like" evidence="2">
    <location>
        <begin position="846"/>
        <end position="897"/>
    </location>
</feature>
<sequence>MDAKILDMRLEGNTWKEIGDAIGRDANVCHQRYVKELDPTLHRNWNPQRLEELNKMVATGKTWREISERFLVIPAQCREKWASINPDMVAQAKQRKQLNRRIGGRSVLISPECVLETGSVLVRPHRWFPHMDAILIDLRERGLTWRQIGTVLGITPMTAYMRYIYKLKPKLDSGWAPPPQNTTNTAFYLLRDRPRPVVAASNLTAVDGSEPSESAVNNAQRSWLKSVSDDYSYPSEPTPESQRIWTPEEDADLIAHRNDGYGFVTIGREMSIDPDACYYRYHTALDPASQKKWTKYHSDRLCFFIKHGLSWSVISYALGFHRLVCKKKWIEISGAQSQFSSTESNKDSFQDHNHSESVDGVSAHDKGSDQSGASPTARYSTLMDDHVQDEDYDGDSFEGEDGEDGEDDIERLGSDYKEDDDAYEVDGDETDDGDLLDTDDGEDEDVAGDRLATGRHAKKKSKLARSHSPKRTHSIWDQDAYLKEVQKSWTIDQENALIQHVIRNGTHNWNEISNHFSGAHSPEECRAYWKYLDMPVVRGTTTESIWEPQGEAQFWRLWLEHGSDFEKISSQMRAPIRHNAEESHGLSGLSGSTSARSTAEDCAELFTQRTGAMSKDLSNDESSEEFQQACVELALSRSSPPAFKWDKEKSVKLQKLVRQRLRTRGVQVNWINWKWVARHVGSGVSAQRCNLHWRWLRKIDMDAHEWTEEDIRLLEQGVREIGPVFHHEISEANAGDDSVKNMSTSSSSSGPGLAGFKTIQRFYLPDRTVDKLQRKYFLLSDKATQVTVEEYMAIMDAVEEHGEDWDKVAESLRALNEDTSRGLPSGFNTTAWTKAPCRRVWEASYKHTLQHTPWTEHEDQDLKDAVSQIGKNDWQVITRFFPGKSPWQCRLRWCTITDPLFESNRQYQPKE</sequence>
<dbReference type="PROSITE" id="PS51294">
    <property type="entry name" value="HTH_MYB"/>
    <property type="match status" value="1"/>
</dbReference>
<keyword evidence="5" id="KW-1185">Reference proteome</keyword>
<feature type="compositionally biased region" description="Basic residues" evidence="1">
    <location>
        <begin position="453"/>
        <end position="471"/>
    </location>
</feature>
<reference evidence="4" key="1">
    <citation type="journal article" date="2020" name="Fungal Divers.">
        <title>Resolving the Mortierellaceae phylogeny through synthesis of multi-gene phylogenetics and phylogenomics.</title>
        <authorList>
            <person name="Vandepol N."/>
            <person name="Liber J."/>
            <person name="Desiro A."/>
            <person name="Na H."/>
            <person name="Kennedy M."/>
            <person name="Barry K."/>
            <person name="Grigoriev I.V."/>
            <person name="Miller A.N."/>
            <person name="O'Donnell K."/>
            <person name="Stajich J.E."/>
            <person name="Bonito G."/>
        </authorList>
    </citation>
    <scope>NUCLEOTIDE SEQUENCE</scope>
    <source>
        <strain evidence="4">NVP1</strain>
    </source>
</reference>
<organism evidence="4 5">
    <name type="scientific">Podila minutissima</name>
    <dbReference type="NCBI Taxonomy" id="64525"/>
    <lineage>
        <taxon>Eukaryota</taxon>
        <taxon>Fungi</taxon>
        <taxon>Fungi incertae sedis</taxon>
        <taxon>Mucoromycota</taxon>
        <taxon>Mortierellomycotina</taxon>
        <taxon>Mortierellomycetes</taxon>
        <taxon>Mortierellales</taxon>
        <taxon>Mortierellaceae</taxon>
        <taxon>Podila</taxon>
    </lineage>
</organism>
<dbReference type="InterPro" id="IPR017930">
    <property type="entry name" value="Myb_dom"/>
</dbReference>
<feature type="domain" description="Myb-like" evidence="2">
    <location>
        <begin position="488"/>
        <end position="533"/>
    </location>
</feature>
<dbReference type="InterPro" id="IPR001005">
    <property type="entry name" value="SANT/Myb"/>
</dbReference>
<dbReference type="SMART" id="SM00717">
    <property type="entry name" value="SANT"/>
    <property type="match status" value="3"/>
</dbReference>
<dbReference type="SUPFAM" id="SSF46689">
    <property type="entry name" value="Homeodomain-like"/>
    <property type="match status" value="2"/>
</dbReference>
<dbReference type="PROSITE" id="PS50090">
    <property type="entry name" value="MYB_LIKE"/>
    <property type="match status" value="2"/>
</dbReference>
<feature type="compositionally biased region" description="Polar residues" evidence="1">
    <location>
        <begin position="369"/>
        <end position="379"/>
    </location>
</feature>
<comment type="caution">
    <text evidence="4">The sequence shown here is derived from an EMBL/GenBank/DDBJ whole genome shotgun (WGS) entry which is preliminary data.</text>
</comment>
<dbReference type="Gene3D" id="1.10.10.60">
    <property type="entry name" value="Homeodomain-like"/>
    <property type="match status" value="2"/>
</dbReference>
<dbReference type="AlphaFoldDB" id="A0A9P5VP32"/>
<accession>A0A9P5VP32</accession>
<evidence type="ECO:0000259" key="3">
    <source>
        <dbReference type="PROSITE" id="PS51294"/>
    </source>
</evidence>
<gene>
    <name evidence="4" type="ORF">BG006_001569</name>
</gene>
<dbReference type="GO" id="GO:0005634">
    <property type="term" value="C:nucleus"/>
    <property type="evidence" value="ECO:0007669"/>
    <property type="project" value="TreeGrafter"/>
</dbReference>
<feature type="domain" description="HTH myb-type" evidence="3">
    <location>
        <begin position="846"/>
        <end position="901"/>
    </location>
</feature>
<feature type="compositionally biased region" description="Basic and acidic residues" evidence="1">
    <location>
        <begin position="344"/>
        <end position="368"/>
    </location>
</feature>
<feature type="region of interest" description="Disordered" evidence="1">
    <location>
        <begin position="341"/>
        <end position="471"/>
    </location>
</feature>
<evidence type="ECO:0000256" key="1">
    <source>
        <dbReference type="SAM" id="MobiDB-lite"/>
    </source>
</evidence>
<evidence type="ECO:0000313" key="4">
    <source>
        <dbReference type="EMBL" id="KAF9334762.1"/>
    </source>
</evidence>
<dbReference type="CDD" id="cd00167">
    <property type="entry name" value="SANT"/>
    <property type="match status" value="2"/>
</dbReference>
<dbReference type="Proteomes" id="UP000696485">
    <property type="component" value="Unassembled WGS sequence"/>
</dbReference>
<dbReference type="InterPro" id="IPR050560">
    <property type="entry name" value="MYB_TF"/>
</dbReference>
<dbReference type="GO" id="GO:0000981">
    <property type="term" value="F:DNA-binding transcription factor activity, RNA polymerase II-specific"/>
    <property type="evidence" value="ECO:0007669"/>
    <property type="project" value="TreeGrafter"/>
</dbReference>
<feature type="compositionally biased region" description="Acidic residues" evidence="1">
    <location>
        <begin position="417"/>
        <end position="446"/>
    </location>
</feature>
<evidence type="ECO:0000313" key="5">
    <source>
        <dbReference type="Proteomes" id="UP000696485"/>
    </source>
</evidence>
<dbReference type="InterPro" id="IPR009057">
    <property type="entry name" value="Homeodomain-like_sf"/>
</dbReference>
<proteinExistence type="predicted"/>
<feature type="compositionally biased region" description="Acidic residues" evidence="1">
    <location>
        <begin position="387"/>
        <end position="409"/>
    </location>
</feature>
<evidence type="ECO:0008006" key="6">
    <source>
        <dbReference type="Google" id="ProtNLM"/>
    </source>
</evidence>
<name>A0A9P5VP32_9FUNG</name>
<protein>
    <recommendedName>
        <fullName evidence="6">MYB transcription factor</fullName>
    </recommendedName>
</protein>
<dbReference type="PANTHER" id="PTHR45614">
    <property type="entry name" value="MYB PROTEIN-RELATED"/>
    <property type="match status" value="1"/>
</dbReference>
<dbReference type="GO" id="GO:0000978">
    <property type="term" value="F:RNA polymerase II cis-regulatory region sequence-specific DNA binding"/>
    <property type="evidence" value="ECO:0007669"/>
    <property type="project" value="TreeGrafter"/>
</dbReference>
<dbReference type="Pfam" id="PF00249">
    <property type="entry name" value="Myb_DNA-binding"/>
    <property type="match status" value="2"/>
</dbReference>